<evidence type="ECO:0000313" key="1">
    <source>
        <dbReference type="EMBL" id="HGG00360.1"/>
    </source>
</evidence>
<proteinExistence type="predicted"/>
<gene>
    <name evidence="1" type="ORF">ENR15_06835</name>
</gene>
<dbReference type="InterPro" id="IPR031975">
    <property type="entry name" value="Pilin_GH"/>
</dbReference>
<comment type="caution">
    <text evidence="1">The sequence shown here is derived from an EMBL/GenBank/DDBJ whole genome shotgun (WGS) entry which is preliminary data.</text>
</comment>
<dbReference type="EMBL" id="DSPX01000064">
    <property type="protein sequence ID" value="HGG00360.1"/>
    <property type="molecule type" value="Genomic_DNA"/>
</dbReference>
<dbReference type="AlphaFoldDB" id="A0A7C3ZG79"/>
<reference evidence="1" key="1">
    <citation type="journal article" date="2020" name="mSystems">
        <title>Genome- and Community-Level Interaction Insights into Carbon Utilization and Element Cycling Functions of Hydrothermarchaeota in Hydrothermal Sediment.</title>
        <authorList>
            <person name="Zhou Z."/>
            <person name="Liu Y."/>
            <person name="Xu W."/>
            <person name="Pan J."/>
            <person name="Luo Z.H."/>
            <person name="Li M."/>
        </authorList>
    </citation>
    <scope>NUCLEOTIDE SEQUENCE [LARGE SCALE GENOMIC DNA]</scope>
    <source>
        <strain evidence="1">SpSt-374</strain>
    </source>
</reference>
<protein>
    <submittedName>
        <fullName evidence="1">Uncharacterized protein</fullName>
    </submittedName>
</protein>
<sequence length="142" mass="16675">MRLMARNTIGFVNRTYSNYYVEHRDFNLAIASMGDQINWETQNYSYRIVKPMNPVSNLQSELDLRFDMKIIIAQPKKSYLNRYLGIVYVRSIAWTSSSKDINPELLICESQKSLAQFQSYPKLAMPVITNDDIQCPPHYRRL</sequence>
<dbReference type="Pfam" id="PF16734">
    <property type="entry name" value="Pilin_GH"/>
    <property type="match status" value="1"/>
</dbReference>
<organism evidence="1">
    <name type="scientific">Planktothricoides sp. SpSt-374</name>
    <dbReference type="NCBI Taxonomy" id="2282167"/>
    <lineage>
        <taxon>Bacteria</taxon>
        <taxon>Bacillati</taxon>
        <taxon>Cyanobacteriota</taxon>
        <taxon>Cyanophyceae</taxon>
        <taxon>Oscillatoriophycideae</taxon>
        <taxon>Oscillatoriales</taxon>
        <taxon>Oscillatoriaceae</taxon>
        <taxon>Planktothricoides</taxon>
    </lineage>
</organism>
<name>A0A7C3ZG79_9CYAN</name>
<accession>A0A7C3ZG79</accession>